<evidence type="ECO:0000313" key="1">
    <source>
        <dbReference type="EMBL" id="KKK63660.1"/>
    </source>
</evidence>
<feature type="non-terminal residue" evidence="1">
    <location>
        <position position="366"/>
    </location>
</feature>
<sequence>FFTDLGGALGFGGGGGGGPDVSQAATLTPEQRSFQDLILSQLQGLVPSALTPFTGQRTVGPSGLQQAGFGLAGGLIPGISGGLDLFGRSVGGFDPQQGLGFLGQAGDIASGALRQGAGAAGGAIGRAGRGIEAGTQPFDPQTIIDALAPARQLGMNVFEQDVVPFLSERFGATSRASGAFNKAVTEAGANLGLGLSAQAAPFIGQGALQAPGLQLQGAGLNLGAGQLGLQAAGQGLQGAGLFGNLAQVPGLIAGQGTQLGGQSADLLRLLFGFGGEQRGISQQQLSGDVASALDPRSLLGAFGFGAGTPAFENIVQGQSQGLLSSLLPALGSFAGTERGAGAIADIAGNIFGGGGGGAALAGAGTA</sequence>
<reference evidence="1" key="1">
    <citation type="journal article" date="2015" name="Nature">
        <title>Complex archaea that bridge the gap between prokaryotes and eukaryotes.</title>
        <authorList>
            <person name="Spang A."/>
            <person name="Saw J.H."/>
            <person name="Jorgensen S.L."/>
            <person name="Zaremba-Niedzwiedzka K."/>
            <person name="Martijn J."/>
            <person name="Lind A.E."/>
            <person name="van Eijk R."/>
            <person name="Schleper C."/>
            <person name="Guy L."/>
            <person name="Ettema T.J."/>
        </authorList>
    </citation>
    <scope>NUCLEOTIDE SEQUENCE</scope>
</reference>
<organism evidence="1">
    <name type="scientific">marine sediment metagenome</name>
    <dbReference type="NCBI Taxonomy" id="412755"/>
    <lineage>
        <taxon>unclassified sequences</taxon>
        <taxon>metagenomes</taxon>
        <taxon>ecological metagenomes</taxon>
    </lineage>
</organism>
<gene>
    <name evidence="1" type="ORF">LCGC14_2992050</name>
</gene>
<protein>
    <submittedName>
        <fullName evidence="1">Uncharacterized protein</fullName>
    </submittedName>
</protein>
<dbReference type="EMBL" id="LAZR01061398">
    <property type="protein sequence ID" value="KKK63660.1"/>
    <property type="molecule type" value="Genomic_DNA"/>
</dbReference>
<proteinExistence type="predicted"/>
<feature type="non-terminal residue" evidence="1">
    <location>
        <position position="1"/>
    </location>
</feature>
<accession>A0A0F8XR39</accession>
<dbReference type="AlphaFoldDB" id="A0A0F8XR39"/>
<comment type="caution">
    <text evidence="1">The sequence shown here is derived from an EMBL/GenBank/DDBJ whole genome shotgun (WGS) entry which is preliminary data.</text>
</comment>
<name>A0A0F8XR39_9ZZZZ</name>